<comment type="caution">
    <text evidence="9">The sequence shown here is derived from an EMBL/GenBank/DDBJ whole genome shotgun (WGS) entry which is preliminary data.</text>
</comment>
<feature type="transmembrane region" description="Helical" evidence="7">
    <location>
        <begin position="124"/>
        <end position="146"/>
    </location>
</feature>
<dbReference type="Gene3D" id="1.20.81.30">
    <property type="entry name" value="Type II secretion system (T2SS), domain F"/>
    <property type="match status" value="2"/>
</dbReference>
<evidence type="ECO:0000313" key="9">
    <source>
        <dbReference type="EMBL" id="TDM18383.1"/>
    </source>
</evidence>
<name>A0A4R6C795_9STAP</name>
<dbReference type="InterPro" id="IPR047692">
    <property type="entry name" value="T4P_ComGB"/>
</dbReference>
<evidence type="ECO:0000256" key="5">
    <source>
        <dbReference type="ARBA" id="ARBA00022989"/>
    </source>
</evidence>
<dbReference type="GO" id="GO:0005886">
    <property type="term" value="C:plasma membrane"/>
    <property type="evidence" value="ECO:0007669"/>
    <property type="project" value="UniProtKB-SubCell"/>
</dbReference>
<evidence type="ECO:0000256" key="7">
    <source>
        <dbReference type="SAM" id="Phobius"/>
    </source>
</evidence>
<evidence type="ECO:0000256" key="3">
    <source>
        <dbReference type="ARBA" id="ARBA00022475"/>
    </source>
</evidence>
<keyword evidence="5 7" id="KW-1133">Transmembrane helix</keyword>
<dbReference type="InterPro" id="IPR042094">
    <property type="entry name" value="T2SS_GspF_sf"/>
</dbReference>
<sequence>MKPIRFHTMNSKNLIYKNRLRMYKKDFLIRISEMTRNGFTLYETVAFLNTQYIEIEEGIKKEALKLLESGKQLSELLDYYEYSDDIVMQIQFAEQYGDVNTSLVRCYDYLESKSRLASQLIKTIQYPLILILIFIALIFTVNFTVLPQFQSMYDTMDIDVGIEIKVMTAILFSLPYIIYSFIFLIIALLLAYTFYFKKQPVARQLKLLYSIPLIRNLYRLYITYRFSEMLSFFLSNGVMMKRILLILSSQNKNEVFRYIALNINGKLLEGRSLPDAVKEMNIFESSLVQFMEHGERNSKLDKELKYYSEYIFSRFQHRLLRCIKAIQPVIFMILALLIVTMYLVIILPMLQMMEGIK</sequence>
<reference evidence="9 10" key="1">
    <citation type="submission" date="2019-01" db="EMBL/GenBank/DDBJ databases">
        <title>Draft genome sequences of Macrococcus caseolyticus, Macrococcus canis, Macrococcus bohemicus and Macrococcus goetzii.</title>
        <authorList>
            <person name="Mazhar S."/>
            <person name="Altermann E."/>
            <person name="Hill C."/>
            <person name="Mcauliffe O."/>
        </authorList>
    </citation>
    <scope>NUCLEOTIDE SEQUENCE [LARGE SCALE GENOMIC DNA]</scope>
    <source>
        <strain evidence="9 10">DPC7162</strain>
    </source>
</reference>
<evidence type="ECO:0000313" key="10">
    <source>
        <dbReference type="Proteomes" id="UP000294865"/>
    </source>
</evidence>
<dbReference type="Proteomes" id="UP000294865">
    <property type="component" value="Unassembled WGS sequence"/>
</dbReference>
<dbReference type="EMBL" id="SDQG01000001">
    <property type="protein sequence ID" value="TDM18383.1"/>
    <property type="molecule type" value="Genomic_DNA"/>
</dbReference>
<dbReference type="PANTHER" id="PTHR30012">
    <property type="entry name" value="GENERAL SECRETION PATHWAY PROTEIN"/>
    <property type="match status" value="1"/>
</dbReference>
<feature type="transmembrane region" description="Helical" evidence="7">
    <location>
        <begin position="166"/>
        <end position="195"/>
    </location>
</feature>
<dbReference type="InterPro" id="IPR018076">
    <property type="entry name" value="T2SS_GspF_dom"/>
</dbReference>
<dbReference type="AlphaFoldDB" id="A0A4R6C795"/>
<proteinExistence type="inferred from homology"/>
<dbReference type="PRINTS" id="PR00812">
    <property type="entry name" value="BCTERIALGSPF"/>
</dbReference>
<evidence type="ECO:0000256" key="1">
    <source>
        <dbReference type="ARBA" id="ARBA00004651"/>
    </source>
</evidence>
<dbReference type="InterPro" id="IPR003004">
    <property type="entry name" value="GspF/PilC"/>
</dbReference>
<keyword evidence="3" id="KW-1003">Cell membrane</keyword>
<keyword evidence="4 7" id="KW-0812">Transmembrane</keyword>
<comment type="similarity">
    <text evidence="2">Belongs to the GSP F family.</text>
</comment>
<feature type="domain" description="Type II secretion system protein GspF" evidence="8">
    <location>
        <begin position="226"/>
        <end position="348"/>
    </location>
</feature>
<evidence type="ECO:0000256" key="2">
    <source>
        <dbReference type="ARBA" id="ARBA00005745"/>
    </source>
</evidence>
<feature type="domain" description="Type II secretion system protein GspF" evidence="8">
    <location>
        <begin position="27"/>
        <end position="147"/>
    </location>
</feature>
<feature type="transmembrane region" description="Helical" evidence="7">
    <location>
        <begin position="329"/>
        <end position="350"/>
    </location>
</feature>
<protein>
    <submittedName>
        <fullName evidence="9">Type II secretion system F family protein</fullName>
    </submittedName>
</protein>
<evidence type="ECO:0000256" key="6">
    <source>
        <dbReference type="ARBA" id="ARBA00023136"/>
    </source>
</evidence>
<accession>A0A4R6C795</accession>
<evidence type="ECO:0000256" key="4">
    <source>
        <dbReference type="ARBA" id="ARBA00022692"/>
    </source>
</evidence>
<dbReference type="PANTHER" id="PTHR30012:SF0">
    <property type="entry name" value="TYPE II SECRETION SYSTEM PROTEIN F-RELATED"/>
    <property type="match status" value="1"/>
</dbReference>
<dbReference type="Pfam" id="PF00482">
    <property type="entry name" value="T2SSF"/>
    <property type="match status" value="2"/>
</dbReference>
<comment type="subcellular location">
    <subcellularLocation>
        <location evidence="1">Cell membrane</location>
        <topology evidence="1">Multi-pass membrane protein</topology>
    </subcellularLocation>
</comment>
<dbReference type="NCBIfam" id="NF041012">
    <property type="entry name" value="T4P_ComGB"/>
    <property type="match status" value="1"/>
</dbReference>
<evidence type="ECO:0000259" key="8">
    <source>
        <dbReference type="Pfam" id="PF00482"/>
    </source>
</evidence>
<keyword evidence="6 7" id="KW-0472">Membrane</keyword>
<gene>
    <name evidence="9" type="ORF">ETI04_02510</name>
</gene>
<organism evidence="9 10">
    <name type="scientific">Macrococcoides canis</name>
    <dbReference type="NCBI Taxonomy" id="1855823"/>
    <lineage>
        <taxon>Bacteria</taxon>
        <taxon>Bacillati</taxon>
        <taxon>Bacillota</taxon>
        <taxon>Bacilli</taxon>
        <taxon>Bacillales</taxon>
        <taxon>Staphylococcaceae</taxon>
        <taxon>Macrococcoides</taxon>
    </lineage>
</organism>